<organism evidence="1">
    <name type="scientific">marine sediment metagenome</name>
    <dbReference type="NCBI Taxonomy" id="412755"/>
    <lineage>
        <taxon>unclassified sequences</taxon>
        <taxon>metagenomes</taxon>
        <taxon>ecological metagenomes</taxon>
    </lineage>
</organism>
<comment type="caution">
    <text evidence="1">The sequence shown here is derived from an EMBL/GenBank/DDBJ whole genome shotgun (WGS) entry which is preliminary data.</text>
</comment>
<sequence>MKHFCKSCGDWSWKDGDSKVVNIEGVQVTFRACLTKEIARCIAVSIPERKAIIEAKKRTRFLTHAKFGCIFYKRT</sequence>
<dbReference type="AlphaFoldDB" id="A0A0F9T1A5"/>
<reference evidence="1" key="1">
    <citation type="journal article" date="2015" name="Nature">
        <title>Complex archaea that bridge the gap between prokaryotes and eukaryotes.</title>
        <authorList>
            <person name="Spang A."/>
            <person name="Saw J.H."/>
            <person name="Jorgensen S.L."/>
            <person name="Zaremba-Niedzwiedzka K."/>
            <person name="Martijn J."/>
            <person name="Lind A.E."/>
            <person name="van Eijk R."/>
            <person name="Schleper C."/>
            <person name="Guy L."/>
            <person name="Ettema T.J."/>
        </authorList>
    </citation>
    <scope>NUCLEOTIDE SEQUENCE</scope>
</reference>
<gene>
    <name evidence="1" type="ORF">LCGC14_0384340</name>
</gene>
<evidence type="ECO:0000313" key="1">
    <source>
        <dbReference type="EMBL" id="KKN75060.1"/>
    </source>
</evidence>
<proteinExistence type="predicted"/>
<protein>
    <submittedName>
        <fullName evidence="1">Uncharacterized protein</fullName>
    </submittedName>
</protein>
<accession>A0A0F9T1A5</accession>
<name>A0A0F9T1A5_9ZZZZ</name>
<dbReference type="EMBL" id="LAZR01000316">
    <property type="protein sequence ID" value="KKN75060.1"/>
    <property type="molecule type" value="Genomic_DNA"/>
</dbReference>